<proteinExistence type="predicted"/>
<keyword evidence="2 8" id="KW-0812">Transmembrane</keyword>
<evidence type="ECO:0008006" key="11">
    <source>
        <dbReference type="Google" id="ProtNLM"/>
    </source>
</evidence>
<name>A0ABQ9K746_9CUCU</name>
<comment type="subcellular location">
    <subcellularLocation>
        <location evidence="1">Golgi apparatus membrane</location>
        <topology evidence="1">Single-pass type IV membrane protein</topology>
    </subcellularLocation>
</comment>
<evidence type="ECO:0000256" key="6">
    <source>
        <dbReference type="ARBA" id="ARBA00023136"/>
    </source>
</evidence>
<organism evidence="9 10">
    <name type="scientific">Molorchus minor</name>
    <dbReference type="NCBI Taxonomy" id="1323400"/>
    <lineage>
        <taxon>Eukaryota</taxon>
        <taxon>Metazoa</taxon>
        <taxon>Ecdysozoa</taxon>
        <taxon>Arthropoda</taxon>
        <taxon>Hexapoda</taxon>
        <taxon>Insecta</taxon>
        <taxon>Pterygota</taxon>
        <taxon>Neoptera</taxon>
        <taxon>Endopterygota</taxon>
        <taxon>Coleoptera</taxon>
        <taxon>Polyphaga</taxon>
        <taxon>Cucujiformia</taxon>
        <taxon>Chrysomeloidea</taxon>
        <taxon>Cerambycidae</taxon>
        <taxon>Lamiinae</taxon>
        <taxon>Monochamini</taxon>
        <taxon>Molorchus</taxon>
    </lineage>
</organism>
<evidence type="ECO:0000256" key="8">
    <source>
        <dbReference type="SAM" id="Phobius"/>
    </source>
</evidence>
<keyword evidence="6 8" id="KW-0472">Membrane</keyword>
<keyword evidence="10" id="KW-1185">Reference proteome</keyword>
<comment type="caution">
    <text evidence="9">The sequence shown here is derived from an EMBL/GenBank/DDBJ whole genome shotgun (WGS) entry which is preliminary data.</text>
</comment>
<dbReference type="Pfam" id="PF09787">
    <property type="entry name" value="Golgin_A5"/>
    <property type="match status" value="1"/>
</dbReference>
<feature type="transmembrane region" description="Helical" evidence="8">
    <location>
        <begin position="482"/>
        <end position="501"/>
    </location>
</feature>
<feature type="coiled-coil region" evidence="7">
    <location>
        <begin position="342"/>
        <end position="427"/>
    </location>
</feature>
<sequence length="507" mass="58410">MTTSTEDGSLFGATSITTTKVFCVDHRTWDDVTFDVFKIMAWLQNLAGRTENLLNKIDQNAATVLSKSTSKLGDAELSTYRAHSIPEDVQNFSDKTGSNSTLQVLVRSPSFQNSSVKENVDDKHGSDDLGIIFDVTSETHKSLNDSVCDDKSSSKSDQLSISSSLHNSFGIVEETKIIQEKLAKIEFENQDLNKQLLNMQHLYSELRNENTNLQFQIERCNEQVTQAQIEKDQYIARAQRILQEKERLIALKQENVTDESQNIYATYNEELKKDLEFCREKNNELTQRNNQLLKDIQSLQMQHQIIQNGLQQSNQNLETHLANEKKFRMIAEEDCSQKNKEVHFKNQELVQLQDLLKSKTNEIIQLKEIIKQKTNTNIVEDIESRIKSLTQTLMLKQNNLETVTTERNALRLQLEKLETEYKKKVSSITEDSSKRLFTISSIHEGFPFDASVTRRVKRAYSTLDAISIRTGVFLRLYPGARVFIFCYMVLLHIWVLMILFWSAPSNR</sequence>
<keyword evidence="3 8" id="KW-1133">Transmembrane helix</keyword>
<protein>
    <recommendedName>
        <fullName evidence="11">Golgin-84</fullName>
    </recommendedName>
</protein>
<gene>
    <name evidence="9" type="ORF">NQ317_006229</name>
</gene>
<evidence type="ECO:0000313" key="10">
    <source>
        <dbReference type="Proteomes" id="UP001162164"/>
    </source>
</evidence>
<evidence type="ECO:0000256" key="7">
    <source>
        <dbReference type="SAM" id="Coils"/>
    </source>
</evidence>
<evidence type="ECO:0000256" key="5">
    <source>
        <dbReference type="ARBA" id="ARBA00023054"/>
    </source>
</evidence>
<keyword evidence="5 7" id="KW-0175">Coiled coil</keyword>
<feature type="coiled-coil region" evidence="7">
    <location>
        <begin position="182"/>
        <end position="302"/>
    </location>
</feature>
<reference evidence="9" key="1">
    <citation type="journal article" date="2023" name="Insect Mol. Biol.">
        <title>Genome sequencing provides insights into the evolution of gene families encoding plant cell wall-degrading enzymes in longhorned beetles.</title>
        <authorList>
            <person name="Shin N.R."/>
            <person name="Okamura Y."/>
            <person name="Kirsch R."/>
            <person name="Pauchet Y."/>
        </authorList>
    </citation>
    <scope>NUCLEOTIDE SEQUENCE</scope>
    <source>
        <strain evidence="9">MMC_N1</strain>
    </source>
</reference>
<keyword evidence="4" id="KW-0333">Golgi apparatus</keyword>
<dbReference type="EMBL" id="JAPWTJ010000006">
    <property type="protein sequence ID" value="KAJ8985857.1"/>
    <property type="molecule type" value="Genomic_DNA"/>
</dbReference>
<dbReference type="PANTHER" id="PTHR13815">
    <property type="entry name" value="GOLGIN-84"/>
    <property type="match status" value="1"/>
</dbReference>
<evidence type="ECO:0000313" key="9">
    <source>
        <dbReference type="EMBL" id="KAJ8985857.1"/>
    </source>
</evidence>
<dbReference type="Proteomes" id="UP001162164">
    <property type="component" value="Unassembled WGS sequence"/>
</dbReference>
<dbReference type="PANTHER" id="PTHR13815:SF7">
    <property type="entry name" value="GOLGIN SUBFAMILY A MEMBER 5"/>
    <property type="match status" value="1"/>
</dbReference>
<evidence type="ECO:0000256" key="1">
    <source>
        <dbReference type="ARBA" id="ARBA00004409"/>
    </source>
</evidence>
<evidence type="ECO:0000256" key="3">
    <source>
        <dbReference type="ARBA" id="ARBA00022989"/>
    </source>
</evidence>
<dbReference type="InterPro" id="IPR019177">
    <property type="entry name" value="Golgin_subfamily_A_member_5"/>
</dbReference>
<accession>A0ABQ9K746</accession>
<evidence type="ECO:0000256" key="2">
    <source>
        <dbReference type="ARBA" id="ARBA00022692"/>
    </source>
</evidence>
<evidence type="ECO:0000256" key="4">
    <source>
        <dbReference type="ARBA" id="ARBA00023034"/>
    </source>
</evidence>